<comment type="caution">
    <text evidence="2">The sequence shown here is derived from an EMBL/GenBank/DDBJ whole genome shotgun (WGS) entry which is preliminary data.</text>
</comment>
<evidence type="ECO:0000313" key="2">
    <source>
        <dbReference type="EMBL" id="KAH8377989.1"/>
    </source>
</evidence>
<keyword evidence="3" id="KW-1185">Reference proteome</keyword>
<evidence type="ECO:0008006" key="4">
    <source>
        <dbReference type="Google" id="ProtNLM"/>
    </source>
</evidence>
<dbReference type="SUPFAM" id="SSF57501">
    <property type="entry name" value="Cystine-knot cytokines"/>
    <property type="match status" value="1"/>
</dbReference>
<protein>
    <recommendedName>
        <fullName evidence="4">Platelet-derived growth factor (PDGF) family profile domain-containing protein</fullName>
    </recommendedName>
</protein>
<feature type="non-terminal residue" evidence="2">
    <location>
        <position position="1"/>
    </location>
</feature>
<feature type="non-terminal residue" evidence="2">
    <location>
        <position position="254"/>
    </location>
</feature>
<reference evidence="2" key="1">
    <citation type="journal article" date="2021" name="Mol. Ecol. Resour.">
        <title>Phylogenomic analyses of the genus Drosophila reveals genomic signals of climate adaptation.</title>
        <authorList>
            <person name="Li F."/>
            <person name="Rane R.V."/>
            <person name="Luria V."/>
            <person name="Xiong Z."/>
            <person name="Chen J."/>
            <person name="Li Z."/>
            <person name="Catullo R.A."/>
            <person name="Griffin P.C."/>
            <person name="Schiffer M."/>
            <person name="Pearce S."/>
            <person name="Lee S.F."/>
            <person name="McElroy K."/>
            <person name="Stocker A."/>
            <person name="Shirriffs J."/>
            <person name="Cockerell F."/>
            <person name="Coppin C."/>
            <person name="Sgro C.M."/>
            <person name="Karger A."/>
            <person name="Cain J.W."/>
            <person name="Weber J.A."/>
            <person name="Santpere G."/>
            <person name="Kirschner M.W."/>
            <person name="Hoffmann A.A."/>
            <person name="Oakeshott J.G."/>
            <person name="Zhang G."/>
        </authorList>
    </citation>
    <scope>NUCLEOTIDE SEQUENCE</scope>
    <source>
        <strain evidence="2">BGI-SZ-2011g</strain>
    </source>
</reference>
<dbReference type="PANTHER" id="PTHR21719:SF1">
    <property type="entry name" value="FI06402P-RELATED"/>
    <property type="match status" value="1"/>
</dbReference>
<dbReference type="Proteomes" id="UP001200034">
    <property type="component" value="Unassembled WGS sequence"/>
</dbReference>
<dbReference type="PANTHER" id="PTHR21719">
    <property type="entry name" value="FI06402P-RELATED"/>
    <property type="match status" value="1"/>
</dbReference>
<dbReference type="EMBL" id="JAJJHW010001127">
    <property type="protein sequence ID" value="KAH8377989.1"/>
    <property type="molecule type" value="Genomic_DNA"/>
</dbReference>
<sequence>LISHSHTLRDTLISLLLLHLQAGYQSDQPVGTLTAQKQQEVGTAEDVKLSRRLLFEWSRNKTLLRNLANAHRTRIENEARCRWPQARVININNETSKQYAPQATILHRCDEHTGCCKDFRVCSVKTKTTVEVPFFVLSTGMRRNEVQMLLLTNHTECECVSLSAAQQTQRRKRSSQCLCPKHFSNFSNAVTWHHGAACRCDCHLNDATCQRLKNGDEGFAMSERRCILYNDCSPPICNYGIYNSHSGRCPRPQQ</sequence>
<dbReference type="Gene3D" id="2.10.90.10">
    <property type="entry name" value="Cystine-knot cytokines"/>
    <property type="match status" value="1"/>
</dbReference>
<dbReference type="AlphaFoldDB" id="A0AAD4K5P7"/>
<evidence type="ECO:0000256" key="1">
    <source>
        <dbReference type="SAM" id="SignalP"/>
    </source>
</evidence>
<evidence type="ECO:0000313" key="3">
    <source>
        <dbReference type="Proteomes" id="UP001200034"/>
    </source>
</evidence>
<organism evidence="2 3">
    <name type="scientific">Drosophila rubida</name>
    <dbReference type="NCBI Taxonomy" id="30044"/>
    <lineage>
        <taxon>Eukaryota</taxon>
        <taxon>Metazoa</taxon>
        <taxon>Ecdysozoa</taxon>
        <taxon>Arthropoda</taxon>
        <taxon>Hexapoda</taxon>
        <taxon>Insecta</taxon>
        <taxon>Pterygota</taxon>
        <taxon>Neoptera</taxon>
        <taxon>Endopterygota</taxon>
        <taxon>Diptera</taxon>
        <taxon>Brachycera</taxon>
        <taxon>Muscomorpha</taxon>
        <taxon>Ephydroidea</taxon>
        <taxon>Drosophilidae</taxon>
        <taxon>Drosophila</taxon>
    </lineage>
</organism>
<dbReference type="GO" id="GO:0035099">
    <property type="term" value="P:hemocyte migration"/>
    <property type="evidence" value="ECO:0007669"/>
    <property type="project" value="TreeGrafter"/>
</dbReference>
<accession>A0AAD4K5P7</accession>
<keyword evidence="1" id="KW-0732">Signal</keyword>
<proteinExistence type="predicted"/>
<dbReference type="InterPro" id="IPR029034">
    <property type="entry name" value="Cystine-knot_cytokine"/>
</dbReference>
<name>A0AAD4K5P7_9MUSC</name>
<feature type="signal peptide" evidence="1">
    <location>
        <begin position="1"/>
        <end position="26"/>
    </location>
</feature>
<gene>
    <name evidence="2" type="ORF">KR093_008440</name>
</gene>
<feature type="chain" id="PRO_5042201936" description="Platelet-derived growth factor (PDGF) family profile domain-containing protein" evidence="1">
    <location>
        <begin position="27"/>
        <end position="254"/>
    </location>
</feature>